<dbReference type="PANTHER" id="PTHR10000">
    <property type="entry name" value="PHOSPHOSERINE PHOSPHATASE"/>
    <property type="match status" value="1"/>
</dbReference>
<name>A0A5R8QC92_9FIRM</name>
<dbReference type="Pfam" id="PF08282">
    <property type="entry name" value="Hydrolase_3"/>
    <property type="match status" value="1"/>
</dbReference>
<dbReference type="GO" id="GO:0000287">
    <property type="term" value="F:magnesium ion binding"/>
    <property type="evidence" value="ECO:0007669"/>
    <property type="project" value="TreeGrafter"/>
</dbReference>
<protein>
    <submittedName>
        <fullName evidence="1">HAD-IIB family hydrolase</fullName>
    </submittedName>
</protein>
<dbReference type="OrthoDB" id="9806027at2"/>
<evidence type="ECO:0000313" key="2">
    <source>
        <dbReference type="Proteomes" id="UP000306912"/>
    </source>
</evidence>
<dbReference type="EMBL" id="VBWP01000004">
    <property type="protein sequence ID" value="TLG74189.1"/>
    <property type="molecule type" value="Genomic_DNA"/>
</dbReference>
<organism evidence="1 2">
    <name type="scientific">Culicoidibacter larvae</name>
    <dbReference type="NCBI Taxonomy" id="2579976"/>
    <lineage>
        <taxon>Bacteria</taxon>
        <taxon>Bacillati</taxon>
        <taxon>Bacillota</taxon>
        <taxon>Culicoidibacteria</taxon>
        <taxon>Culicoidibacterales</taxon>
        <taxon>Culicoidibacteraceae</taxon>
        <taxon>Culicoidibacter</taxon>
    </lineage>
</organism>
<dbReference type="Gene3D" id="3.30.1240.10">
    <property type="match status" value="1"/>
</dbReference>
<dbReference type="Gene3D" id="3.40.50.1000">
    <property type="entry name" value="HAD superfamily/HAD-like"/>
    <property type="match status" value="1"/>
</dbReference>
<dbReference type="GO" id="GO:0005829">
    <property type="term" value="C:cytosol"/>
    <property type="evidence" value="ECO:0007669"/>
    <property type="project" value="TreeGrafter"/>
</dbReference>
<dbReference type="Proteomes" id="UP000306912">
    <property type="component" value="Unassembled WGS sequence"/>
</dbReference>
<keyword evidence="2" id="KW-1185">Reference proteome</keyword>
<dbReference type="AlphaFoldDB" id="A0A5R8QC92"/>
<dbReference type="InParanoid" id="A0A5R8QC92"/>
<keyword evidence="1" id="KW-0378">Hydrolase</keyword>
<sequence>MIKHFFCDLDGTIFFDGVTKEADLEAVRKFVADGGQFHVATGRSDQEIITFSKQFDIPVTHRVSGNGSTVYSVSGENLAMHNLDDEILTFLGEHLIEHQHRITNFELQVDDKVHFHDEPSPFARELKDGILVIDPDLFSKIGTELHGAKFYIDGETEMMVELAAELRARFANKVEIFDDGHFLNVNPKDIHKGVGITALLDAYDIAADEIAVIGDGANDIDMFAITPNSFSFNHASENVKAHASYLVDTVAEALAKVEELNTRK</sequence>
<dbReference type="GO" id="GO:0016791">
    <property type="term" value="F:phosphatase activity"/>
    <property type="evidence" value="ECO:0007669"/>
    <property type="project" value="TreeGrafter"/>
</dbReference>
<dbReference type="InterPro" id="IPR006379">
    <property type="entry name" value="HAD-SF_hydro_IIB"/>
</dbReference>
<dbReference type="InterPro" id="IPR036412">
    <property type="entry name" value="HAD-like_sf"/>
</dbReference>
<dbReference type="InterPro" id="IPR023214">
    <property type="entry name" value="HAD_sf"/>
</dbReference>
<evidence type="ECO:0000313" key="1">
    <source>
        <dbReference type="EMBL" id="TLG74189.1"/>
    </source>
</evidence>
<gene>
    <name evidence="1" type="ORF">FEZ08_05645</name>
</gene>
<dbReference type="RefSeq" id="WP_138190741.1">
    <property type="nucleotide sequence ID" value="NZ_VBWP01000004.1"/>
</dbReference>
<reference evidence="1 2" key="1">
    <citation type="submission" date="2019-05" db="EMBL/GenBank/DDBJ databases">
        <title>Culicoidintestinum kansasii gen. nov., sp. nov. from the gastrointestinal tract of the biting midge, Culicoides sonorensis.</title>
        <authorList>
            <person name="Neupane S."/>
            <person name="Ghosh A."/>
            <person name="Gunther S."/>
            <person name="Martin K."/>
            <person name="Zurek L."/>
        </authorList>
    </citation>
    <scope>NUCLEOTIDE SEQUENCE [LARGE SCALE GENOMIC DNA]</scope>
    <source>
        <strain evidence="1 2">CS-1</strain>
    </source>
</reference>
<accession>A0A5R8QC92</accession>
<dbReference type="SUPFAM" id="SSF56784">
    <property type="entry name" value="HAD-like"/>
    <property type="match status" value="1"/>
</dbReference>
<comment type="caution">
    <text evidence="1">The sequence shown here is derived from an EMBL/GenBank/DDBJ whole genome shotgun (WGS) entry which is preliminary data.</text>
</comment>
<dbReference type="NCBIfam" id="TIGR01484">
    <property type="entry name" value="HAD-SF-IIB"/>
    <property type="match status" value="1"/>
</dbReference>
<dbReference type="PANTHER" id="PTHR10000:SF8">
    <property type="entry name" value="HAD SUPERFAMILY HYDROLASE-LIKE, TYPE 3"/>
    <property type="match status" value="1"/>
</dbReference>
<proteinExistence type="predicted"/>